<dbReference type="PANTHER" id="PTHR13138">
    <property type="entry name" value="PROTEIN LIN1"/>
    <property type="match status" value="1"/>
</dbReference>
<dbReference type="PANTHER" id="PTHR13138:SF3">
    <property type="entry name" value="CD2 ANTIGEN CYTOPLASMIC TAIL-BINDING PROTEIN 2"/>
    <property type="match status" value="1"/>
</dbReference>
<evidence type="ECO:0000256" key="1">
    <source>
        <dbReference type="SAM" id="MobiDB-lite"/>
    </source>
</evidence>
<gene>
    <name evidence="3" type="ORF">Nepgr_018231</name>
</gene>
<comment type="caution">
    <text evidence="3">The sequence shown here is derived from an EMBL/GenBank/DDBJ whole genome shotgun (WGS) entry which is preliminary data.</text>
</comment>
<evidence type="ECO:0000313" key="4">
    <source>
        <dbReference type="Proteomes" id="UP001279734"/>
    </source>
</evidence>
<reference evidence="3" key="1">
    <citation type="submission" date="2023-05" db="EMBL/GenBank/DDBJ databases">
        <title>Nepenthes gracilis genome sequencing.</title>
        <authorList>
            <person name="Fukushima K."/>
        </authorList>
    </citation>
    <scope>NUCLEOTIDE SEQUENCE</scope>
    <source>
        <strain evidence="3">SING2019-196</strain>
    </source>
</reference>
<evidence type="ECO:0000313" key="3">
    <source>
        <dbReference type="EMBL" id="GMH16390.1"/>
    </source>
</evidence>
<sequence>MEESSSRKRHFAEDDDSNKPLAQKRVRFPKGKKVKPGTERVAVNDDNQERPKDWKDPRLASKERARCRSQMTTELFTGESEENLADISAAEVYYEDNEPFVEDGIHLEPFNLEKEREEGYFDPEGNFVEYVNVMEEKDAWLDSAEVDQSLLKERIANALERGETVLQALRRLKGHSNNKKDKMSAETKLIFDKLTEDAMKLMDNGDYDVYHEKQEVFEREAEGYESLAQARRAAPSISQGLGNGSSHSANLDTTYSTIPDVPKESYLNGLTSEFPSSNDAEAYDMFADEDGNDAANQSFEEKSLAPVSNYGTSSQMEVGNVNPDSEGSLAGQNDYMFDESSGYYYSSSLGYYYDPSSGLYCCAVSGQWYSFNEETGSYVEIQDAGLDASQC</sequence>
<dbReference type="AlphaFoldDB" id="A0AAD3SSZ4"/>
<organism evidence="3 4">
    <name type="scientific">Nepenthes gracilis</name>
    <name type="common">Slender pitcher plant</name>
    <dbReference type="NCBI Taxonomy" id="150966"/>
    <lineage>
        <taxon>Eukaryota</taxon>
        <taxon>Viridiplantae</taxon>
        <taxon>Streptophyta</taxon>
        <taxon>Embryophyta</taxon>
        <taxon>Tracheophyta</taxon>
        <taxon>Spermatophyta</taxon>
        <taxon>Magnoliopsida</taxon>
        <taxon>eudicotyledons</taxon>
        <taxon>Gunneridae</taxon>
        <taxon>Pentapetalae</taxon>
        <taxon>Caryophyllales</taxon>
        <taxon>Nepenthaceae</taxon>
        <taxon>Nepenthes</taxon>
    </lineage>
</organism>
<feature type="region of interest" description="Disordered" evidence="1">
    <location>
        <begin position="1"/>
        <end position="66"/>
    </location>
</feature>
<feature type="compositionally biased region" description="Basic residues" evidence="1">
    <location>
        <begin position="22"/>
        <end position="35"/>
    </location>
</feature>
<proteinExistence type="predicted"/>
<feature type="compositionally biased region" description="Polar residues" evidence="1">
    <location>
        <begin position="309"/>
        <end position="325"/>
    </location>
</feature>
<feature type="region of interest" description="Disordered" evidence="1">
    <location>
        <begin position="309"/>
        <end position="333"/>
    </location>
</feature>
<dbReference type="Pfam" id="PF17780">
    <property type="entry name" value="OCRE"/>
    <property type="match status" value="1"/>
</dbReference>
<dbReference type="EMBL" id="BSYO01000016">
    <property type="protein sequence ID" value="GMH16390.1"/>
    <property type="molecule type" value="Genomic_DNA"/>
</dbReference>
<dbReference type="InterPro" id="IPR039905">
    <property type="entry name" value="CD2BP2/Lin1"/>
</dbReference>
<accession>A0AAD3SSZ4</accession>
<keyword evidence="4" id="KW-1185">Reference proteome</keyword>
<dbReference type="Proteomes" id="UP001279734">
    <property type="component" value="Unassembled WGS sequence"/>
</dbReference>
<dbReference type="InterPro" id="IPR041591">
    <property type="entry name" value="OCRE"/>
</dbReference>
<name>A0AAD3SSZ4_NEPGR</name>
<evidence type="ECO:0000259" key="2">
    <source>
        <dbReference type="Pfam" id="PF17780"/>
    </source>
</evidence>
<dbReference type="GO" id="GO:0005682">
    <property type="term" value="C:U5 snRNP"/>
    <property type="evidence" value="ECO:0007669"/>
    <property type="project" value="InterPro"/>
</dbReference>
<feature type="domain" description="OCRE" evidence="2">
    <location>
        <begin position="332"/>
        <end position="380"/>
    </location>
</feature>
<protein>
    <recommendedName>
        <fullName evidence="2">OCRE domain-containing protein</fullName>
    </recommendedName>
</protein>
<feature type="compositionally biased region" description="Basic and acidic residues" evidence="1">
    <location>
        <begin position="47"/>
        <end position="66"/>
    </location>
</feature>